<evidence type="ECO:0000313" key="4">
    <source>
        <dbReference type="EMBL" id="EDO08385.1"/>
    </source>
</evidence>
<evidence type="ECO:0000256" key="2">
    <source>
        <dbReference type="PROSITE-ProRule" id="PRU00176"/>
    </source>
</evidence>
<dbReference type="EMBL" id="AAXT01000001">
    <property type="protein sequence ID" value="EDO08385.1"/>
    <property type="molecule type" value="Genomic_DNA"/>
</dbReference>
<name>A7APA1_BABBO</name>
<dbReference type="eggNOG" id="KOG4209">
    <property type="taxonomic scope" value="Eukaryota"/>
</dbReference>
<proteinExistence type="predicted"/>
<dbReference type="GO" id="GO:0061574">
    <property type="term" value="C:ASAP complex"/>
    <property type="evidence" value="ECO:0007669"/>
    <property type="project" value="TreeGrafter"/>
</dbReference>
<comment type="caution">
    <text evidence="4">The sequence shown here is derived from an EMBL/GenBank/DDBJ whole genome shotgun (WGS) entry which is preliminary data.</text>
</comment>
<dbReference type="Gene3D" id="3.30.70.330">
    <property type="match status" value="1"/>
</dbReference>
<dbReference type="InterPro" id="IPR035979">
    <property type="entry name" value="RBD_domain_sf"/>
</dbReference>
<sequence>MTTNQSEVYVCPLSPNVTTDHLREIMGNFGEIYSVDLESISGCPDRQIGKVQFNDSESARSALTHMDRGEIDGLRIRVTFEKPEGDDLQRLIK</sequence>
<dbReference type="GO" id="GO:0005737">
    <property type="term" value="C:cytoplasm"/>
    <property type="evidence" value="ECO:0007669"/>
    <property type="project" value="TreeGrafter"/>
</dbReference>
<dbReference type="SUPFAM" id="SSF54928">
    <property type="entry name" value="RNA-binding domain, RBD"/>
    <property type="match status" value="1"/>
</dbReference>
<dbReference type="InParanoid" id="A7APA1"/>
<dbReference type="Pfam" id="PF00076">
    <property type="entry name" value="RRM_1"/>
    <property type="match status" value="1"/>
</dbReference>
<dbReference type="KEGG" id="bbo:BBOV_III008250"/>
<dbReference type="GO" id="GO:0000398">
    <property type="term" value="P:mRNA splicing, via spliceosome"/>
    <property type="evidence" value="ECO:0007669"/>
    <property type="project" value="TreeGrafter"/>
</dbReference>
<dbReference type="InterPro" id="IPR012677">
    <property type="entry name" value="Nucleotide-bd_a/b_plait_sf"/>
</dbReference>
<dbReference type="PROSITE" id="PS50102">
    <property type="entry name" value="RRM"/>
    <property type="match status" value="1"/>
</dbReference>
<reference evidence="5" key="2">
    <citation type="journal article" date="2020" name="Data Brief">
        <title>Transcriptome dataset of Babesia bovis life stages within vertebrate and invertebrate hosts.</title>
        <authorList>
            <person name="Ueti M.W."/>
            <person name="Johnson W.C."/>
            <person name="Kappmeyer L.S."/>
            <person name="Herndon D.R."/>
            <person name="Mousel M.R."/>
            <person name="Reif K.E."/>
            <person name="Taus N.S."/>
            <person name="Ifeonu O.O."/>
            <person name="Silva J.C."/>
            <person name="Suarez C.E."/>
            <person name="Brayton K.A."/>
        </authorList>
    </citation>
    <scope>NUCLEOTIDE SEQUENCE [LARGE SCALE GENOMIC DNA]</scope>
</reference>
<organism evidence="4 5">
    <name type="scientific">Babesia bovis</name>
    <dbReference type="NCBI Taxonomy" id="5865"/>
    <lineage>
        <taxon>Eukaryota</taxon>
        <taxon>Sar</taxon>
        <taxon>Alveolata</taxon>
        <taxon>Apicomplexa</taxon>
        <taxon>Aconoidasida</taxon>
        <taxon>Piroplasmida</taxon>
        <taxon>Babesiidae</taxon>
        <taxon>Babesia</taxon>
    </lineage>
</organism>
<protein>
    <recommendedName>
        <fullName evidence="3">RRM domain-containing protein</fullName>
    </recommendedName>
</protein>
<accession>A7APA1</accession>
<reference evidence="4 5" key="1">
    <citation type="journal article" date="2007" name="PLoS Pathog.">
        <title>Genome sequence of Babesia bovis and comparative analysis of apicomplexan hemoprotozoa.</title>
        <authorList>
            <person name="Brayton K.A."/>
            <person name="Lau A.O.T."/>
            <person name="Herndon D.R."/>
            <person name="Hannick L."/>
            <person name="Kappmeyer L.S."/>
            <person name="Berens S.J."/>
            <person name="Bidwell S.L."/>
            <person name="Brown W.C."/>
            <person name="Crabtree J."/>
            <person name="Fadrosh D."/>
            <person name="Feldblum T."/>
            <person name="Forberger H.A."/>
            <person name="Haas B.J."/>
            <person name="Howell J.M."/>
            <person name="Khouri H."/>
            <person name="Koo H."/>
            <person name="Mann D.J."/>
            <person name="Norimine J."/>
            <person name="Paulsen I.T."/>
            <person name="Radune D."/>
            <person name="Ren Q."/>
            <person name="Smith R.K. Jr."/>
            <person name="Suarez C.E."/>
            <person name="White O."/>
            <person name="Wortman J.R."/>
            <person name="Knowles D.P. Jr."/>
            <person name="McElwain T.F."/>
            <person name="Nene V.M."/>
        </authorList>
    </citation>
    <scope>NUCLEOTIDE SEQUENCE [LARGE SCALE GENOMIC DNA]</scope>
    <source>
        <strain evidence="4">T2Bo</strain>
    </source>
</reference>
<dbReference type="GO" id="GO:0003723">
    <property type="term" value="F:RNA binding"/>
    <property type="evidence" value="ECO:0007669"/>
    <property type="project" value="UniProtKB-UniRule"/>
</dbReference>
<dbReference type="VEuPathDB" id="PiroplasmaDB:BBOV_III008250"/>
<dbReference type="STRING" id="5865.A7APA1"/>
<keyword evidence="1 2" id="KW-0694">RNA-binding</keyword>
<dbReference type="AlphaFoldDB" id="A7APA1"/>
<evidence type="ECO:0000313" key="5">
    <source>
        <dbReference type="Proteomes" id="UP000002173"/>
    </source>
</evidence>
<gene>
    <name evidence="4" type="ORF">BBOV_III008250</name>
</gene>
<keyword evidence="5" id="KW-1185">Reference proteome</keyword>
<evidence type="ECO:0000259" key="3">
    <source>
        <dbReference type="PROSITE" id="PS50102"/>
    </source>
</evidence>
<dbReference type="SMART" id="SM00360">
    <property type="entry name" value="RRM"/>
    <property type="match status" value="1"/>
</dbReference>
<dbReference type="OMA" id="DEECAVY"/>
<evidence type="ECO:0000256" key="1">
    <source>
        <dbReference type="ARBA" id="ARBA00022884"/>
    </source>
</evidence>
<dbReference type="RefSeq" id="XP_001611953.1">
    <property type="nucleotide sequence ID" value="XM_001611903.1"/>
</dbReference>
<feature type="domain" description="RRM" evidence="3">
    <location>
        <begin position="6"/>
        <end position="83"/>
    </location>
</feature>
<dbReference type="GeneID" id="5480205"/>
<dbReference type="InterPro" id="IPR000504">
    <property type="entry name" value="RRM_dom"/>
</dbReference>
<reference evidence="5" key="3">
    <citation type="journal article" date="2021" name="Int. J. Parasitol.">
        <title>Comparative analysis of gene expression between Babesia bovis blood stages and kinetes allowed by improved genome annotation.</title>
        <authorList>
            <person name="Ueti M.W."/>
            <person name="Johnson W.C."/>
            <person name="Kappmeyer L.S."/>
            <person name="Herndon D.R."/>
            <person name="Mousel M.R."/>
            <person name="Reif K.E."/>
            <person name="Taus N.S."/>
            <person name="Ifeonu O.O."/>
            <person name="Silva J.C."/>
            <person name="Suarez C.E."/>
            <person name="Brayton K.A."/>
        </authorList>
    </citation>
    <scope>NUCLEOTIDE SEQUENCE [LARGE SCALE GENOMIC DNA]</scope>
</reference>
<dbReference type="Proteomes" id="UP000002173">
    <property type="component" value="Unassembled WGS sequence"/>
</dbReference>
<dbReference type="GO" id="GO:0005654">
    <property type="term" value="C:nucleoplasm"/>
    <property type="evidence" value="ECO:0007669"/>
    <property type="project" value="TreeGrafter"/>
</dbReference>
<dbReference type="PANTHER" id="PTHR15481:SF0">
    <property type="entry name" value="LD23870P-RELATED"/>
    <property type="match status" value="1"/>
</dbReference>
<dbReference type="PANTHER" id="PTHR15481">
    <property type="entry name" value="RIBONUCLEIC ACID BINDING PROTEIN S1"/>
    <property type="match status" value="1"/>
</dbReference>